<dbReference type="InterPro" id="IPR027417">
    <property type="entry name" value="P-loop_NTPase"/>
</dbReference>
<dbReference type="CDD" id="cd18577">
    <property type="entry name" value="ABC_6TM_Pgp_ABCB1_D1_like"/>
    <property type="match status" value="1"/>
</dbReference>
<name>A0AAN7V2J7_9PEZI</name>
<dbReference type="InterPro" id="IPR011527">
    <property type="entry name" value="ABC1_TM_dom"/>
</dbReference>
<dbReference type="GO" id="GO:0016887">
    <property type="term" value="F:ATP hydrolysis activity"/>
    <property type="evidence" value="ECO:0007669"/>
    <property type="project" value="InterPro"/>
</dbReference>
<comment type="subcellular location">
    <subcellularLocation>
        <location evidence="1">Membrane</location>
        <topology evidence="1">Multi-pass membrane protein</topology>
    </subcellularLocation>
</comment>
<keyword evidence="5" id="KW-0067">ATP-binding</keyword>
<feature type="transmembrane region" description="Helical" evidence="9">
    <location>
        <begin position="82"/>
        <end position="110"/>
    </location>
</feature>
<evidence type="ECO:0000313" key="13">
    <source>
        <dbReference type="Proteomes" id="UP001305414"/>
    </source>
</evidence>
<evidence type="ECO:0000256" key="2">
    <source>
        <dbReference type="ARBA" id="ARBA00022448"/>
    </source>
</evidence>
<evidence type="ECO:0000256" key="6">
    <source>
        <dbReference type="ARBA" id="ARBA00022989"/>
    </source>
</evidence>
<dbReference type="InterPro" id="IPR003439">
    <property type="entry name" value="ABC_transporter-like_ATP-bd"/>
</dbReference>
<dbReference type="Proteomes" id="UP001305414">
    <property type="component" value="Unassembled WGS sequence"/>
</dbReference>
<evidence type="ECO:0000259" key="10">
    <source>
        <dbReference type="PROSITE" id="PS50893"/>
    </source>
</evidence>
<keyword evidence="6 9" id="KW-1133">Transmembrane helix</keyword>
<comment type="caution">
    <text evidence="12">The sequence shown here is derived from an EMBL/GenBank/DDBJ whole genome shotgun (WGS) entry which is preliminary data.</text>
</comment>
<dbReference type="SUPFAM" id="SSF52540">
    <property type="entry name" value="P-loop containing nucleoside triphosphate hydrolases"/>
    <property type="match status" value="2"/>
</dbReference>
<keyword evidence="2" id="KW-0813">Transport</keyword>
<keyword evidence="4" id="KW-0547">Nucleotide-binding</keyword>
<dbReference type="PROSITE" id="PS50929">
    <property type="entry name" value="ABC_TM1F"/>
    <property type="match status" value="2"/>
</dbReference>
<keyword evidence="3 9" id="KW-0812">Transmembrane</keyword>
<dbReference type="PANTHER" id="PTHR43394:SF15">
    <property type="entry name" value="ALPHA-FACTOR-TRANSPORTING ATPASE"/>
    <property type="match status" value="1"/>
</dbReference>
<dbReference type="EMBL" id="JAWHQM010000055">
    <property type="protein sequence ID" value="KAK5635609.1"/>
    <property type="molecule type" value="Genomic_DNA"/>
</dbReference>
<evidence type="ECO:0000256" key="4">
    <source>
        <dbReference type="ARBA" id="ARBA00022741"/>
    </source>
</evidence>
<feature type="region of interest" description="Disordered" evidence="8">
    <location>
        <begin position="1446"/>
        <end position="1514"/>
    </location>
</feature>
<feature type="domain" description="ABC transmembrane type-1" evidence="11">
    <location>
        <begin position="833"/>
        <end position="1119"/>
    </location>
</feature>
<dbReference type="FunFam" id="3.40.50.300:FF:000604">
    <property type="entry name" value="ABC transporter B family member 28"/>
    <property type="match status" value="1"/>
</dbReference>
<evidence type="ECO:0000256" key="3">
    <source>
        <dbReference type="ARBA" id="ARBA00022692"/>
    </source>
</evidence>
<dbReference type="PROSITE" id="PS00211">
    <property type="entry name" value="ABC_TRANSPORTER_1"/>
    <property type="match status" value="1"/>
</dbReference>
<dbReference type="Gene3D" id="1.20.1560.10">
    <property type="entry name" value="ABC transporter type 1, transmembrane domain"/>
    <property type="match status" value="3"/>
</dbReference>
<dbReference type="GO" id="GO:0090374">
    <property type="term" value="P:oligopeptide export from mitochondrion"/>
    <property type="evidence" value="ECO:0007669"/>
    <property type="project" value="TreeGrafter"/>
</dbReference>
<dbReference type="InterPro" id="IPR017871">
    <property type="entry name" value="ABC_transporter-like_CS"/>
</dbReference>
<keyword evidence="13" id="KW-1185">Reference proteome</keyword>
<dbReference type="InterPro" id="IPR003593">
    <property type="entry name" value="AAA+_ATPase"/>
</dbReference>
<sequence length="1514" mass="165257">MEPAASASTGQSISQQKQQPSFRDLFLFTTWPGYWLLGAGLVGALLAGAFMTSMSILLGRIFAVITQFGSGHLTGTETAAQISSWCVLLAVVGGAGFLVNFAFMFSWIAFSELQARNIRNRMFRGLLGKDMQWFDTQQDGVASLLVRIQTQTREVQIASSVALGSLSARLATSIANLVVALVTAWKLTLVLLASIPVSVVILHLLTRPIQPAIQAQKQELSRASKYAFSAISAIDLIKVFNGVDHETWQYMAAIRLSMQRYLIQARANAYQIGYVKFWLESLFVVGFYYGAVLVDQGLSPGSVLTTFYAALAALQAIEAFVPTYLVLAKGISAAQALRSVSYNMEGGRTVYPMVGGYMPSACVGDIEMRNITFTYPSSPSKIVLEKSSFHFQAGELCFIIGRSGSGKSTVGNLLLKFYEPLSGEILIDGHAIRTLDIDWLRHNITLIQQTSVLFNDTFFMNVAFGHNNPTQVSTEDVKAACETALLQSTITSLPCGMNTNVGAGGHKLSGGQKQRIALARAKLRDPPVLILDEVTSGLDPVNRELVMEAIRTWRRGKTTVIITHEVAQIKERDFVYVMDNGRVVQEGVYSDLQQQRDGMLAQLVMAATTSGSRPGRSMEDLGARQSKSSIVNFSRPLSDASQNDPLVPGSPSPGEALRGVPSSSYDVFTMARRSSQLRLLGDQRSRHIDATGALNALAAAAKDSPRRGLSRMVTSVSRHFAPTRTPAPSQSPTWSSSDQPLTPISPIKAGSIFRLQALGDTVQTHRQGSGSSRSKHQPKSSLSGTGPRRRNEHSARQDEKQLNDGEETEIASLISIYKTVLPYLGFKEKMFILVGFFSSLVVAGSVPAFSIVFANLLAALYKKENRLQSGQKWAFVLLGIAGSGAIATFLSHYLLEWVGQAWVNELRKQAFNRVLRQPKTWFENPKHSPSRINECLDRNAEEMRNLVGRFAPLLLVVVIMIIASISWALAISWKLTLVSLASGPFLIAATQGYSAVSSKWELRCNKAAEETNAIVVETFTNIRVIRALTLEGFFDRKHQKSAQNTFELGIKKAAFTAALYACWQSVFWFMMALIFWYATVLLAVNQEITVQSILQVVNLLVLGLSTASNILNSVPAISAAQTTASLLLYYARLPLNSSHETKGTKTLAHPLPIRFNNLSFAYPSKKYQLVLRNITLTFEAGVSTAIVGSSGCGKSTIASIILGLYTPNTSSKSFSRNSSVHSLMFSSVSFQQVDISKLRTQIGYVPQAPFLFPTSIAGNIAYGLLEDSPLRSSANIEQAAREAGIHDFIHSLPDGYETIVGDGGQALSGGQAQRVCIARALARRPRILVLDEPTSALDAESAEGVRRTIQGLLNPERHGLRKKSVDSMQSRERLCVIMVTHSQEMMKMADRIAMIDNGRVVETGTYRELWEKKGPFAELVSGGVWMGGSKTNKTTTTPQKLSGYYKYGASQSRGGSDLPLRSSKGGEEVRARRIGVRDVDWNGESGPSTGVLSPVASPFSRPARRREHKADGDV</sequence>
<dbReference type="GO" id="GO:0005524">
    <property type="term" value="F:ATP binding"/>
    <property type="evidence" value="ECO:0007669"/>
    <property type="project" value="UniProtKB-KW"/>
</dbReference>
<evidence type="ECO:0000256" key="7">
    <source>
        <dbReference type="ARBA" id="ARBA00023136"/>
    </source>
</evidence>
<feature type="transmembrane region" description="Helical" evidence="9">
    <location>
        <begin position="33"/>
        <end position="62"/>
    </location>
</feature>
<feature type="transmembrane region" description="Helical" evidence="9">
    <location>
        <begin position="187"/>
        <end position="205"/>
    </location>
</feature>
<organism evidence="12 13">
    <name type="scientific">Xylaria bambusicola</name>
    <dbReference type="NCBI Taxonomy" id="326684"/>
    <lineage>
        <taxon>Eukaryota</taxon>
        <taxon>Fungi</taxon>
        <taxon>Dikarya</taxon>
        <taxon>Ascomycota</taxon>
        <taxon>Pezizomycotina</taxon>
        <taxon>Sordariomycetes</taxon>
        <taxon>Xylariomycetidae</taxon>
        <taxon>Xylariales</taxon>
        <taxon>Xylariaceae</taxon>
        <taxon>Xylaria</taxon>
    </lineage>
</organism>
<dbReference type="FunFam" id="3.40.50.300:FF:001471">
    <property type="entry name" value="P-loop containing nucleoside triphosphate hydrolase protein"/>
    <property type="match status" value="1"/>
</dbReference>
<feature type="region of interest" description="Disordered" evidence="8">
    <location>
        <begin position="634"/>
        <end position="661"/>
    </location>
</feature>
<feature type="transmembrane region" description="Helical" evidence="9">
    <location>
        <begin position="1066"/>
        <end position="1084"/>
    </location>
</feature>
<protein>
    <submittedName>
        <fullName evidence="12">Uncharacterized protein</fullName>
    </submittedName>
</protein>
<feature type="region of interest" description="Disordered" evidence="8">
    <location>
        <begin position="763"/>
        <end position="804"/>
    </location>
</feature>
<evidence type="ECO:0000256" key="8">
    <source>
        <dbReference type="SAM" id="MobiDB-lite"/>
    </source>
</evidence>
<dbReference type="PROSITE" id="PS50893">
    <property type="entry name" value="ABC_TRANSPORTER_2"/>
    <property type="match status" value="2"/>
</dbReference>
<evidence type="ECO:0000313" key="12">
    <source>
        <dbReference type="EMBL" id="KAK5635609.1"/>
    </source>
</evidence>
<feature type="domain" description="ABC transmembrane type-1" evidence="11">
    <location>
        <begin position="39"/>
        <end position="329"/>
    </location>
</feature>
<feature type="transmembrane region" description="Helical" evidence="9">
    <location>
        <begin position="873"/>
        <end position="895"/>
    </location>
</feature>
<reference evidence="12 13" key="1">
    <citation type="submission" date="2023-10" db="EMBL/GenBank/DDBJ databases">
        <title>Draft genome sequence of Xylaria bambusicola isolate GMP-LS, the root and basal stem rot pathogen of sugarcane in Indonesia.</title>
        <authorList>
            <person name="Selvaraj P."/>
            <person name="Muralishankar V."/>
            <person name="Muruganantham S."/>
            <person name="Sp S."/>
            <person name="Haryani S."/>
            <person name="Lau K.J.X."/>
            <person name="Naqvi N.I."/>
        </authorList>
    </citation>
    <scope>NUCLEOTIDE SEQUENCE [LARGE SCALE GENOMIC DNA]</scope>
    <source>
        <strain evidence="12">GMP-LS</strain>
    </source>
</reference>
<feature type="transmembrane region" description="Helical" evidence="9">
    <location>
        <begin position="1096"/>
        <end position="1117"/>
    </location>
</feature>
<dbReference type="Pfam" id="PF00005">
    <property type="entry name" value="ABC_tran"/>
    <property type="match status" value="2"/>
</dbReference>
<dbReference type="SUPFAM" id="SSF90123">
    <property type="entry name" value="ABC transporter transmembrane region"/>
    <property type="match status" value="2"/>
</dbReference>
<evidence type="ECO:0000259" key="11">
    <source>
        <dbReference type="PROSITE" id="PS50929"/>
    </source>
</evidence>
<dbReference type="GO" id="GO:0015421">
    <property type="term" value="F:ABC-type oligopeptide transporter activity"/>
    <property type="evidence" value="ECO:0007669"/>
    <property type="project" value="TreeGrafter"/>
</dbReference>
<feature type="region of interest" description="Disordered" evidence="8">
    <location>
        <begin position="700"/>
        <end position="741"/>
    </location>
</feature>
<dbReference type="Gene3D" id="3.40.50.300">
    <property type="entry name" value="P-loop containing nucleotide triphosphate hydrolases"/>
    <property type="match status" value="2"/>
</dbReference>
<dbReference type="Pfam" id="PF00664">
    <property type="entry name" value="ABC_membrane"/>
    <property type="match status" value="2"/>
</dbReference>
<feature type="transmembrane region" description="Helical" evidence="9">
    <location>
        <begin position="977"/>
        <end position="996"/>
    </location>
</feature>
<keyword evidence="7 9" id="KW-0472">Membrane</keyword>
<feature type="compositionally biased region" description="Polar residues" evidence="8">
    <location>
        <begin position="726"/>
        <end position="741"/>
    </location>
</feature>
<evidence type="ECO:0000256" key="5">
    <source>
        <dbReference type="ARBA" id="ARBA00022840"/>
    </source>
</evidence>
<dbReference type="CDD" id="cd18578">
    <property type="entry name" value="ABC_6TM_Pgp_ABCB1_D2_like"/>
    <property type="match status" value="1"/>
</dbReference>
<evidence type="ECO:0000256" key="9">
    <source>
        <dbReference type="SAM" id="Phobius"/>
    </source>
</evidence>
<feature type="transmembrane region" description="Helical" evidence="9">
    <location>
        <begin position="830"/>
        <end position="861"/>
    </location>
</feature>
<feature type="transmembrane region" description="Helical" evidence="9">
    <location>
        <begin position="950"/>
        <end position="970"/>
    </location>
</feature>
<accession>A0AAN7V2J7</accession>
<feature type="domain" description="ABC transporter" evidence="10">
    <location>
        <begin position="366"/>
        <end position="605"/>
    </location>
</feature>
<gene>
    <name evidence="12" type="ORF">RRF57_011323</name>
</gene>
<dbReference type="PANTHER" id="PTHR43394">
    <property type="entry name" value="ATP-DEPENDENT PERMEASE MDL1, MITOCHONDRIAL"/>
    <property type="match status" value="1"/>
</dbReference>
<proteinExistence type="predicted"/>
<feature type="domain" description="ABC transporter" evidence="10">
    <location>
        <begin position="1153"/>
        <end position="1422"/>
    </location>
</feature>
<dbReference type="InterPro" id="IPR039421">
    <property type="entry name" value="Type_1_exporter"/>
</dbReference>
<feature type="region of interest" description="Disordered" evidence="8">
    <location>
        <begin position="610"/>
        <end position="629"/>
    </location>
</feature>
<dbReference type="InterPro" id="IPR036640">
    <property type="entry name" value="ABC1_TM_sf"/>
</dbReference>
<dbReference type="GO" id="GO:0005743">
    <property type="term" value="C:mitochondrial inner membrane"/>
    <property type="evidence" value="ECO:0007669"/>
    <property type="project" value="TreeGrafter"/>
</dbReference>
<dbReference type="SMART" id="SM00382">
    <property type="entry name" value="AAA"/>
    <property type="match status" value="2"/>
</dbReference>
<evidence type="ECO:0000256" key="1">
    <source>
        <dbReference type="ARBA" id="ARBA00004141"/>
    </source>
</evidence>
<feature type="compositionally biased region" description="Basic and acidic residues" evidence="8">
    <location>
        <begin position="792"/>
        <end position="803"/>
    </location>
</feature>
<feature type="compositionally biased region" description="Basic and acidic residues" evidence="8">
    <location>
        <begin position="1464"/>
        <end position="1480"/>
    </location>
</feature>
<feature type="compositionally biased region" description="Polar residues" evidence="8">
    <location>
        <begin position="763"/>
        <end position="772"/>
    </location>
</feature>